<reference evidence="1" key="1">
    <citation type="submission" date="2021-11" db="EMBL/GenBank/DDBJ databases">
        <title>Fusarium solani-melongenae Genome sequencing and assembly.</title>
        <authorList>
            <person name="Xie S."/>
            <person name="Huang L."/>
            <person name="Zhang X."/>
        </authorList>
    </citation>
    <scope>NUCLEOTIDE SEQUENCE</scope>
    <source>
        <strain evidence="1">CRI 24-3</strain>
    </source>
</reference>
<gene>
    <name evidence="1" type="ORF">LCI18_002173</name>
</gene>
<organism evidence="1 2">
    <name type="scientific">Fusarium solani subsp. cucurbitae</name>
    <name type="common">Neocosmosporum cucurbitae</name>
    <dbReference type="NCBI Taxonomy" id="2747967"/>
    <lineage>
        <taxon>Eukaryota</taxon>
        <taxon>Fungi</taxon>
        <taxon>Dikarya</taxon>
        <taxon>Ascomycota</taxon>
        <taxon>Pezizomycotina</taxon>
        <taxon>Sordariomycetes</taxon>
        <taxon>Hypocreomycetidae</taxon>
        <taxon>Hypocreales</taxon>
        <taxon>Nectriaceae</taxon>
        <taxon>Fusarium</taxon>
        <taxon>Fusarium solani species complex</taxon>
    </lineage>
</organism>
<accession>A0ACD3YQL2</accession>
<evidence type="ECO:0000313" key="1">
    <source>
        <dbReference type="EMBL" id="UPK91238.1"/>
    </source>
</evidence>
<name>A0ACD3YQL2_FUSSC</name>
<keyword evidence="2" id="KW-1185">Reference proteome</keyword>
<dbReference type="Proteomes" id="UP000830768">
    <property type="component" value="Chromosome 2"/>
</dbReference>
<proteinExistence type="predicted"/>
<evidence type="ECO:0000313" key="2">
    <source>
        <dbReference type="Proteomes" id="UP000830768"/>
    </source>
</evidence>
<dbReference type="EMBL" id="CP090031">
    <property type="protein sequence ID" value="UPK91238.1"/>
    <property type="molecule type" value="Genomic_DNA"/>
</dbReference>
<protein>
    <submittedName>
        <fullName evidence="1">Uncharacterized protein</fullName>
    </submittedName>
</protein>
<sequence length="284" mass="29862">MRSSSIFLALVAAASQCLATSCDFDGGFSVRRSDKCGDDTVSCKAGASSRCCPQGSWCFYTSPDRGGNAYCCPENSDCLDDILDYPQCAYGNRTIWVGEGREVKQSFCCDSGYRGVIRADGVGAACSQGSSMSKGETRASRFEPDATCVDTSTTIASTSSADTTTSEAAQTTSAEPEPDTDTDTDTDDDSSISGGVIAGIVIGSVAGVALIAAAAFWLFRRRAKGQNGEQKAPYSNVEYGEDNVNRYAAGGYPPTELDTPQSPPQELAGKEIRREELPAGPHQT</sequence>